<feature type="region of interest" description="Disordered" evidence="1">
    <location>
        <begin position="836"/>
        <end position="901"/>
    </location>
</feature>
<gene>
    <name evidence="3" type="ORF">HYH03_016978</name>
</gene>
<evidence type="ECO:0000313" key="4">
    <source>
        <dbReference type="Proteomes" id="UP000612055"/>
    </source>
</evidence>
<evidence type="ECO:0000313" key="3">
    <source>
        <dbReference type="EMBL" id="KAG2484244.1"/>
    </source>
</evidence>
<comment type="caution">
    <text evidence="3">The sequence shown here is derived from an EMBL/GenBank/DDBJ whole genome shotgun (WGS) entry which is preliminary data.</text>
</comment>
<dbReference type="Proteomes" id="UP000612055">
    <property type="component" value="Unassembled WGS sequence"/>
</dbReference>
<feature type="region of interest" description="Disordered" evidence="1">
    <location>
        <begin position="158"/>
        <end position="195"/>
    </location>
</feature>
<feature type="transmembrane region" description="Helical" evidence="2">
    <location>
        <begin position="25"/>
        <end position="42"/>
    </location>
</feature>
<feature type="compositionally biased region" description="Acidic residues" evidence="1">
    <location>
        <begin position="175"/>
        <end position="186"/>
    </location>
</feature>
<keyword evidence="2" id="KW-1133">Transmembrane helix</keyword>
<sequence>MADLDLGSVLELNFGDELSATELDGVILGKLLAVIACLALFGRGGGGRKLGKKWGPQAYELLKLLNKEDYDKMWLSARALRHLYADMKSVEIDSSTDEYCWTAGKFHPSSLMQPDIRKNDHRNKGKIVFYSAVSPLVGAVYIKFVTGTKGKGYTPEHEYMVKTKRKQQQKRDAADGEGPDAAAEGDEGGRGAAGGGEGMADLDLGSVLELNFGDELSATELDGVILGKLLAVIACLALFGRGGGGRKLGKKWGPQAYELLKLLVSGPGKRLWGKTKPVLPAWATPAAAFKWMRSQCAHFLAHGTVFPGISTGRRRKISKADVQKCLDVVEARAESRKPFHDLDEIANHPTVARVLATPPPGGGKPPSTDTLWRNMHEADPHFKKKLLIEHRRALTQEANGRSPPHVVPNDHRNKGKIVFYSAVSPLVGAVYIKFVTGTKGKGYTPEHEYMVKTKRKQQQKRDAADGEGPDAAAEGDEGGRGAAGGGEVAPHLGTRATREGMADLDLGSVLELNFGDELSATELDGVILGKLLAVIACLALFGRGGGGRKLGKKWGPQAYELLKLLVSGPGKRLWGKTKPVLPAWATPAAAFKWMRSQCAHFLAHGTVFPGISTGRRRKISKADVQKCLDVVEARAESRKPFHDLDEIANHPTVARVLATPPPGGGKPPSTDTLWRNMHEADPHFKKKLLIEHRRALTQEQMDARHHMSCRWEVLGVKHNAPGVRLVSVPGYDDGKVPLPPCPTKNKEDYDKMWLSARALRHLYADMKSVEIDSTDEYCWTAGKFHPSSLMQPDIRKNDHRNKGKIVFYSAVSPLVGAVYIKFVTGTKGKGYTPEHEYMVKTKRKQQQKRDAADGEGPDAAAEGDEGGRGAAGGGEVAPHLGTRATREGKCDGSGQLLPGAM</sequence>
<feature type="region of interest" description="Disordered" evidence="1">
    <location>
        <begin position="448"/>
        <end position="491"/>
    </location>
</feature>
<dbReference type="AlphaFoldDB" id="A0A835XIV2"/>
<proteinExistence type="predicted"/>
<evidence type="ECO:0000256" key="1">
    <source>
        <dbReference type="SAM" id="MobiDB-lite"/>
    </source>
</evidence>
<protein>
    <submittedName>
        <fullName evidence="3">Uncharacterized protein</fullName>
    </submittedName>
</protein>
<feature type="compositionally biased region" description="Acidic residues" evidence="1">
    <location>
        <begin position="853"/>
        <end position="864"/>
    </location>
</feature>
<evidence type="ECO:0000256" key="2">
    <source>
        <dbReference type="SAM" id="Phobius"/>
    </source>
</evidence>
<organism evidence="3 4">
    <name type="scientific">Edaphochlamys debaryana</name>
    <dbReference type="NCBI Taxonomy" id="47281"/>
    <lineage>
        <taxon>Eukaryota</taxon>
        <taxon>Viridiplantae</taxon>
        <taxon>Chlorophyta</taxon>
        <taxon>core chlorophytes</taxon>
        <taxon>Chlorophyceae</taxon>
        <taxon>CS clade</taxon>
        <taxon>Chlamydomonadales</taxon>
        <taxon>Chlamydomonadales incertae sedis</taxon>
        <taxon>Edaphochlamys</taxon>
    </lineage>
</organism>
<accession>A0A835XIV2</accession>
<reference evidence="3" key="1">
    <citation type="journal article" date="2020" name="bioRxiv">
        <title>Comparative genomics of Chlamydomonas.</title>
        <authorList>
            <person name="Craig R.J."/>
            <person name="Hasan A.R."/>
            <person name="Ness R.W."/>
            <person name="Keightley P.D."/>
        </authorList>
    </citation>
    <scope>NUCLEOTIDE SEQUENCE</scope>
    <source>
        <strain evidence="3">CCAP 11/70</strain>
    </source>
</reference>
<name>A0A835XIV2_9CHLO</name>
<keyword evidence="4" id="KW-1185">Reference proteome</keyword>
<dbReference type="EMBL" id="JAEHOE010000154">
    <property type="protein sequence ID" value="KAG2484244.1"/>
    <property type="molecule type" value="Genomic_DNA"/>
</dbReference>
<feature type="transmembrane region" description="Helical" evidence="2">
    <location>
        <begin position="127"/>
        <end position="146"/>
    </location>
</feature>
<keyword evidence="2" id="KW-0812">Transmembrane</keyword>
<feature type="compositionally biased region" description="Acidic residues" evidence="1">
    <location>
        <begin position="465"/>
        <end position="476"/>
    </location>
</feature>
<keyword evidence="2" id="KW-0472">Membrane</keyword>